<dbReference type="RefSeq" id="XP_004183686.1">
    <property type="nucleotide sequence ID" value="XM_004183638.1"/>
</dbReference>
<dbReference type="PROSITE" id="PS00022">
    <property type="entry name" value="EGF_1"/>
    <property type="match status" value="1"/>
</dbReference>
<name>A0A0A1TXQ7_ENTIV</name>
<dbReference type="OrthoDB" id="442731at2759"/>
<feature type="non-terminal residue" evidence="3">
    <location>
        <position position="494"/>
    </location>
</feature>
<dbReference type="PROSITE" id="PS50026">
    <property type="entry name" value="EGF_3"/>
    <property type="match status" value="1"/>
</dbReference>
<gene>
    <name evidence="3" type="ORF">EIN_277500</name>
</gene>
<dbReference type="VEuPathDB" id="AmoebaDB:EIN_277500"/>
<dbReference type="Gene3D" id="2.10.25.10">
    <property type="entry name" value="Laminin"/>
    <property type="match status" value="1"/>
</dbReference>
<keyword evidence="4" id="KW-1185">Reference proteome</keyword>
<sequence length="494" mass="56534">GEYCKEVDTVILKKAWLPDEDNIEYVPIDTEFNFEISPNSSVDKGPCFQKDNYRFGKWIKIKSTDFSTKNFFFTITKPEQDRVDVFFDGTYSQRNFTNYQCRVHYWLNTSQFEVSGQFPKISPFPDDTENVIPFDVYFFVSVRGFQTVNVTIKFWQKDLHLWPYTYEFSQSDLDYLAEDLSRKYVKTVPVETLGNYVVTPCTPYLYMKAVFFTLTLNSTYSVLVSTKKQNRVTNMVEMISNKVDGKFVYSCAEIWGGVPVGMFADEIQNGILVRIKGDDRPGVREFAILSDDHQTDSEMEISVVCPNHCHEDLGNGYCYASEGKCVCNPGYGGDDCHLLCYYNDKWQVNDYNDLCYFGESGCDQYCKCQEGYALKNHFCVSVECINGGIGFGDECILGTEGCQDNCHCNVDSGYITTMNSKCKLATCGNGKIDFDDNYYNTVTKLNSKEECDNGTNCNKFCKCNYSTGIFGYRFCATFAECVFISLCSYIVHEY</sequence>
<proteinExistence type="predicted"/>
<reference evidence="3 4" key="1">
    <citation type="submission" date="2012-10" db="EMBL/GenBank/DDBJ databases">
        <authorList>
            <person name="Zafar N."/>
            <person name="Inman J."/>
            <person name="Hall N."/>
            <person name="Lorenzi H."/>
            <person name="Caler E."/>
        </authorList>
    </citation>
    <scope>NUCLEOTIDE SEQUENCE [LARGE SCALE GENOMIC DNA]</scope>
    <source>
        <strain evidence="3 4">IP1</strain>
    </source>
</reference>
<dbReference type="InterPro" id="IPR000742">
    <property type="entry name" value="EGF"/>
</dbReference>
<evidence type="ECO:0000313" key="3">
    <source>
        <dbReference type="EMBL" id="ELP84340.1"/>
    </source>
</evidence>
<keyword evidence="3" id="KW-0808">Transferase</keyword>
<feature type="non-terminal residue" evidence="3">
    <location>
        <position position="1"/>
    </location>
</feature>
<organism evidence="3 4">
    <name type="scientific">Entamoeba invadens IP1</name>
    <dbReference type="NCBI Taxonomy" id="370355"/>
    <lineage>
        <taxon>Eukaryota</taxon>
        <taxon>Amoebozoa</taxon>
        <taxon>Evosea</taxon>
        <taxon>Archamoebae</taxon>
        <taxon>Mastigamoebida</taxon>
        <taxon>Entamoebidae</taxon>
        <taxon>Entamoeba</taxon>
    </lineage>
</organism>
<dbReference type="KEGG" id="eiv:EIN_277500"/>
<evidence type="ECO:0000256" key="1">
    <source>
        <dbReference type="PROSITE-ProRule" id="PRU00076"/>
    </source>
</evidence>
<protein>
    <submittedName>
        <fullName evidence="3">Protein kinase domain containing protein</fullName>
    </submittedName>
</protein>
<keyword evidence="3" id="KW-0418">Kinase</keyword>
<feature type="disulfide bond" evidence="1">
    <location>
        <begin position="327"/>
        <end position="336"/>
    </location>
</feature>
<dbReference type="EMBL" id="KB207139">
    <property type="protein sequence ID" value="ELP84340.1"/>
    <property type="molecule type" value="Genomic_DNA"/>
</dbReference>
<evidence type="ECO:0000313" key="4">
    <source>
        <dbReference type="Proteomes" id="UP000014680"/>
    </source>
</evidence>
<keyword evidence="1" id="KW-0245">EGF-like domain</keyword>
<dbReference type="Proteomes" id="UP000014680">
    <property type="component" value="Unassembled WGS sequence"/>
</dbReference>
<accession>A0A0A1TXQ7</accession>
<feature type="domain" description="EGF-like" evidence="2">
    <location>
        <begin position="301"/>
        <end position="337"/>
    </location>
</feature>
<evidence type="ECO:0000259" key="2">
    <source>
        <dbReference type="PROSITE" id="PS50026"/>
    </source>
</evidence>
<dbReference type="GO" id="GO:0016301">
    <property type="term" value="F:kinase activity"/>
    <property type="evidence" value="ECO:0007669"/>
    <property type="project" value="UniProtKB-KW"/>
</dbReference>
<keyword evidence="1" id="KW-1015">Disulfide bond</keyword>
<dbReference type="GeneID" id="14883321"/>
<comment type="caution">
    <text evidence="1">Lacks conserved residue(s) required for the propagation of feature annotation.</text>
</comment>
<dbReference type="AlphaFoldDB" id="A0A0A1TXQ7"/>